<dbReference type="SUPFAM" id="SSF81660">
    <property type="entry name" value="Metal cation-transporting ATPase, ATP-binding domain N"/>
    <property type="match status" value="1"/>
</dbReference>
<dbReference type="GO" id="GO:0016887">
    <property type="term" value="F:ATP hydrolysis activity"/>
    <property type="evidence" value="ECO:0007669"/>
    <property type="project" value="InterPro"/>
</dbReference>
<dbReference type="PROSITE" id="PS00154">
    <property type="entry name" value="ATPASE_E1_E2"/>
    <property type="match status" value="1"/>
</dbReference>
<evidence type="ECO:0000256" key="9">
    <source>
        <dbReference type="ARBA" id="ARBA00023136"/>
    </source>
</evidence>
<feature type="transmembrane region" description="Helical" evidence="12">
    <location>
        <begin position="765"/>
        <end position="789"/>
    </location>
</feature>
<dbReference type="InterPro" id="IPR018303">
    <property type="entry name" value="ATPase_P-typ_P_site"/>
</dbReference>
<dbReference type="Pfam" id="PF13246">
    <property type="entry name" value="Cation_ATPase"/>
    <property type="match status" value="1"/>
</dbReference>
<dbReference type="SFLD" id="SFLDG00002">
    <property type="entry name" value="C1.7:_P-type_atpase_like"/>
    <property type="match status" value="1"/>
</dbReference>
<dbReference type="Pfam" id="PF00122">
    <property type="entry name" value="E1-E2_ATPase"/>
    <property type="match status" value="1"/>
</dbReference>
<dbReference type="PANTHER" id="PTHR42861">
    <property type="entry name" value="CALCIUM-TRANSPORTING ATPASE"/>
    <property type="match status" value="1"/>
</dbReference>
<keyword evidence="4" id="KW-0547">Nucleotide-binding</keyword>
<dbReference type="InterPro" id="IPR036412">
    <property type="entry name" value="HAD-like_sf"/>
</dbReference>
<dbReference type="Gene3D" id="2.70.150.10">
    <property type="entry name" value="Calcium-transporting ATPase, cytoplasmic transduction domain A"/>
    <property type="match status" value="1"/>
</dbReference>
<evidence type="ECO:0000256" key="10">
    <source>
        <dbReference type="ARBA" id="ARBA00049360"/>
    </source>
</evidence>
<evidence type="ECO:0000313" key="14">
    <source>
        <dbReference type="EMBL" id="QHO70241.1"/>
    </source>
</evidence>
<dbReference type="Pfam" id="PF00689">
    <property type="entry name" value="Cation_ATPase_C"/>
    <property type="match status" value="1"/>
</dbReference>
<proteinExistence type="predicted"/>
<feature type="compositionally biased region" description="Basic and acidic residues" evidence="11">
    <location>
        <begin position="422"/>
        <end position="439"/>
    </location>
</feature>
<reference evidence="14 15" key="1">
    <citation type="submission" date="2016-09" db="EMBL/GenBank/DDBJ databases">
        <title>Complete genome sequence of microbes from the polar regions.</title>
        <authorList>
            <person name="Liao L."/>
            <person name="Chen B."/>
        </authorList>
    </citation>
    <scope>NUCLEOTIDE SEQUENCE [LARGE SCALE GENOMIC DNA]</scope>
    <source>
        <strain evidence="14 15">ZS314</strain>
    </source>
</reference>
<dbReference type="FunFam" id="2.70.150.10:FF:000160">
    <property type="entry name" value="Sarcoplasmic/endoplasmic reticulum calcium ATPase 1"/>
    <property type="match status" value="1"/>
</dbReference>
<accession>A0A7L5AM85</accession>
<dbReference type="SUPFAM" id="SSF56784">
    <property type="entry name" value="HAD-like"/>
    <property type="match status" value="1"/>
</dbReference>
<dbReference type="InterPro" id="IPR004014">
    <property type="entry name" value="ATPase_P-typ_cation-transptr_N"/>
</dbReference>
<keyword evidence="3 12" id="KW-0812">Transmembrane</keyword>
<evidence type="ECO:0000256" key="12">
    <source>
        <dbReference type="SAM" id="Phobius"/>
    </source>
</evidence>
<feature type="transmembrane region" description="Helical" evidence="12">
    <location>
        <begin position="94"/>
        <end position="110"/>
    </location>
</feature>
<dbReference type="InterPro" id="IPR006068">
    <property type="entry name" value="ATPase_P-typ_cation-transptr_C"/>
</dbReference>
<evidence type="ECO:0000256" key="2">
    <source>
        <dbReference type="ARBA" id="ARBA00022553"/>
    </source>
</evidence>
<evidence type="ECO:0000313" key="15">
    <source>
        <dbReference type="Proteomes" id="UP000464507"/>
    </source>
</evidence>
<dbReference type="PRINTS" id="PR00119">
    <property type="entry name" value="CATATPASE"/>
</dbReference>
<dbReference type="InterPro" id="IPR023299">
    <property type="entry name" value="ATPase_P-typ_cyto_dom_N"/>
</dbReference>
<dbReference type="SUPFAM" id="SSF81653">
    <property type="entry name" value="Calcium ATPase, transduction domain A"/>
    <property type="match status" value="1"/>
</dbReference>
<dbReference type="Pfam" id="PF00690">
    <property type="entry name" value="Cation_ATPase_N"/>
    <property type="match status" value="1"/>
</dbReference>
<keyword evidence="8 12" id="KW-1133">Transmembrane helix</keyword>
<organism evidence="14 15">
    <name type="scientific">Marisediminicola antarctica</name>
    <dbReference type="NCBI Taxonomy" id="674079"/>
    <lineage>
        <taxon>Bacteria</taxon>
        <taxon>Bacillati</taxon>
        <taxon>Actinomycetota</taxon>
        <taxon>Actinomycetes</taxon>
        <taxon>Micrococcales</taxon>
        <taxon>Microbacteriaceae</taxon>
        <taxon>Marisediminicola</taxon>
    </lineage>
</organism>
<evidence type="ECO:0000256" key="4">
    <source>
        <dbReference type="ARBA" id="ARBA00022741"/>
    </source>
</evidence>
<evidence type="ECO:0000256" key="8">
    <source>
        <dbReference type="ARBA" id="ARBA00022989"/>
    </source>
</evidence>
<dbReference type="InterPro" id="IPR059000">
    <property type="entry name" value="ATPase_P-type_domA"/>
</dbReference>
<keyword evidence="6" id="KW-0460">Magnesium</keyword>
<dbReference type="InterPro" id="IPR008250">
    <property type="entry name" value="ATPase_P-typ_transduc_dom_A_sf"/>
</dbReference>
<evidence type="ECO:0000259" key="13">
    <source>
        <dbReference type="SMART" id="SM00831"/>
    </source>
</evidence>
<dbReference type="Proteomes" id="UP000464507">
    <property type="component" value="Chromosome"/>
</dbReference>
<gene>
    <name evidence="14" type="ORF">BHD05_11880</name>
</gene>
<dbReference type="NCBIfam" id="TIGR01494">
    <property type="entry name" value="ATPase_P-type"/>
    <property type="match status" value="2"/>
</dbReference>
<evidence type="ECO:0000256" key="5">
    <source>
        <dbReference type="ARBA" id="ARBA00022840"/>
    </source>
</evidence>
<evidence type="ECO:0000256" key="1">
    <source>
        <dbReference type="ARBA" id="ARBA00004651"/>
    </source>
</evidence>
<dbReference type="InterPro" id="IPR044492">
    <property type="entry name" value="P_typ_ATPase_HD_dom"/>
</dbReference>
<feature type="transmembrane region" description="Helical" evidence="12">
    <location>
        <begin position="795"/>
        <end position="813"/>
    </location>
</feature>
<dbReference type="InterPro" id="IPR023214">
    <property type="entry name" value="HAD_sf"/>
</dbReference>
<keyword evidence="15" id="KW-1185">Reference proteome</keyword>
<dbReference type="InterPro" id="IPR001757">
    <property type="entry name" value="P_typ_ATPase"/>
</dbReference>
<feature type="transmembrane region" description="Helical" evidence="12">
    <location>
        <begin position="257"/>
        <end position="275"/>
    </location>
</feature>
<dbReference type="AlphaFoldDB" id="A0A7L5AM85"/>
<keyword evidence="9 12" id="KW-0472">Membrane</keyword>
<feature type="region of interest" description="Disordered" evidence="11">
    <location>
        <begin position="422"/>
        <end position="442"/>
    </location>
</feature>
<comment type="catalytic activity">
    <reaction evidence="10">
        <text>ATP + H2O = ADP + phosphate + H(+)</text>
        <dbReference type="Rhea" id="RHEA:13065"/>
        <dbReference type="ChEBI" id="CHEBI:15377"/>
        <dbReference type="ChEBI" id="CHEBI:15378"/>
        <dbReference type="ChEBI" id="CHEBI:30616"/>
        <dbReference type="ChEBI" id="CHEBI:43474"/>
        <dbReference type="ChEBI" id="CHEBI:456216"/>
    </reaction>
</comment>
<sequence length="898" mass="96446">MTESTPRSAASADPAPVWHASHSEDVLDALSTSMTGLTADEADRRLDETGRNELDLVGATPWWRVLFRQFISPMVAILLVAGLVTLVQRHFVDAGAIFLILSINAALGFWQERKAESDVRALQSLSTPSCRLLRDGREQEISAPLVVPGDIVLLESGERVPADMRLLEANALQVDESMLTGESLAATKSTRPVPRDATASDRSNILFSGTFVTSGRGRGVVVATGNHTELGEINRLVQGPSAKTPMQVLTDALERRIGLVVLTGVAVVFIVGLLLGNSPSDMLRTSVALAVASIPEGLPIVLTVAMSVGVSRMAKRGAVIRFLPAVETLGSTDVIASDKTGTLTRNELTVEKIWTSEGVHDLPPVQATGDQPFDPSLESPLVRDVLRAGALTNEATRDEGEYLAFSGDAVDAAMAHAAVRHETVDEDERRAEPEAHLPYEPDLGYSQTVRTDYTGRRVLYVKGSPDALVEMSVDLADAHGTRPFDRGIIEAANHEMASRGLRVIATAARVLPPDEQLRDPLPEPSGLTFLGLSGMTDPPRHGVVEAIGDCQRAGIAIKMITGDHPATAMAIAERLGLPTDAPALTGAELAELDDDALAARLDETSVAARVTPKDKLRIVGALQRMGKVVAVTGDGVNDAPALKAAAIGVAMGRSGTDVARESADLVLTDDNFVTIVHAVEQGRVTFASIRKATYFLLSTGVGGFVAVALSVLADQPLLFLPVQMLWINLVTNGVQDLALALEPAEGDELTRRPRPRSEGVLSRTLWFRMLITGTWMATGVLLTFAWALWSGLELEHARTLALTAFVLFNFFQAMSSRAEYRSVFRLNPLRNKPLLLSSLGALSLQWVAMNWSVSASLLSLTPLTALEWLACALIGSTVLVIVEGEKFVRRWSHRRDGR</sequence>
<comment type="subcellular location">
    <subcellularLocation>
        <location evidence="1">Cell membrane</location>
        <topology evidence="1">Multi-pass membrane protein</topology>
    </subcellularLocation>
</comment>
<dbReference type="EMBL" id="CP017146">
    <property type="protein sequence ID" value="QHO70241.1"/>
    <property type="molecule type" value="Genomic_DNA"/>
</dbReference>
<feature type="transmembrane region" description="Helical" evidence="12">
    <location>
        <begin position="70"/>
        <end position="88"/>
    </location>
</feature>
<dbReference type="GO" id="GO:0005886">
    <property type="term" value="C:plasma membrane"/>
    <property type="evidence" value="ECO:0007669"/>
    <property type="project" value="UniProtKB-SubCell"/>
</dbReference>
<dbReference type="KEGG" id="mant:BHD05_11880"/>
<dbReference type="Gene3D" id="3.40.1110.10">
    <property type="entry name" value="Calcium-transporting ATPase, cytoplasmic domain N"/>
    <property type="match status" value="1"/>
</dbReference>
<evidence type="ECO:0000256" key="11">
    <source>
        <dbReference type="SAM" id="MobiDB-lite"/>
    </source>
</evidence>
<feature type="transmembrane region" description="Helical" evidence="12">
    <location>
        <begin position="865"/>
        <end position="882"/>
    </location>
</feature>
<dbReference type="InterPro" id="IPR023298">
    <property type="entry name" value="ATPase_P-typ_TM_dom_sf"/>
</dbReference>
<evidence type="ECO:0000256" key="7">
    <source>
        <dbReference type="ARBA" id="ARBA00022967"/>
    </source>
</evidence>
<dbReference type="Gene3D" id="1.20.1110.10">
    <property type="entry name" value="Calcium-transporting ATPase, transmembrane domain"/>
    <property type="match status" value="1"/>
</dbReference>
<dbReference type="SUPFAM" id="SSF81665">
    <property type="entry name" value="Calcium ATPase, transmembrane domain M"/>
    <property type="match status" value="1"/>
</dbReference>
<dbReference type="SMART" id="SM00831">
    <property type="entry name" value="Cation_ATPase_N"/>
    <property type="match status" value="1"/>
</dbReference>
<evidence type="ECO:0000256" key="3">
    <source>
        <dbReference type="ARBA" id="ARBA00022692"/>
    </source>
</evidence>
<dbReference type="GO" id="GO:0005524">
    <property type="term" value="F:ATP binding"/>
    <property type="evidence" value="ECO:0007669"/>
    <property type="project" value="UniProtKB-KW"/>
</dbReference>
<feature type="transmembrane region" description="Helical" evidence="12">
    <location>
        <begin position="692"/>
        <end position="713"/>
    </location>
</feature>
<dbReference type="PRINTS" id="PR00120">
    <property type="entry name" value="HATPASE"/>
</dbReference>
<keyword evidence="2" id="KW-0597">Phosphoprotein</keyword>
<dbReference type="SFLD" id="SFLDF00027">
    <property type="entry name" value="p-type_atpase"/>
    <property type="match status" value="1"/>
</dbReference>
<name>A0A7L5AM85_9MICO</name>
<dbReference type="OrthoDB" id="9814270at2"/>
<evidence type="ECO:0000256" key="6">
    <source>
        <dbReference type="ARBA" id="ARBA00022842"/>
    </source>
</evidence>
<protein>
    <submittedName>
        <fullName evidence="14">Haloacid dehalogenase</fullName>
    </submittedName>
</protein>
<feature type="transmembrane region" description="Helical" evidence="12">
    <location>
        <begin position="287"/>
        <end position="311"/>
    </location>
</feature>
<keyword evidence="5" id="KW-0067">ATP-binding</keyword>
<dbReference type="SFLD" id="SFLDS00003">
    <property type="entry name" value="Haloacid_Dehalogenase"/>
    <property type="match status" value="1"/>
</dbReference>
<dbReference type="Gene3D" id="3.40.50.1000">
    <property type="entry name" value="HAD superfamily/HAD-like"/>
    <property type="match status" value="1"/>
</dbReference>
<keyword evidence="7" id="KW-1278">Translocase</keyword>
<dbReference type="RefSeq" id="WP_161886628.1">
    <property type="nucleotide sequence ID" value="NZ_CP017146.1"/>
</dbReference>
<feature type="domain" description="Cation-transporting P-type ATPase N-terminal" evidence="13">
    <location>
        <begin position="17"/>
        <end position="90"/>
    </location>
</feature>